<dbReference type="OrthoDB" id="3633556at2759"/>
<feature type="transmembrane region" description="Helical" evidence="1">
    <location>
        <begin position="118"/>
        <end position="137"/>
    </location>
</feature>
<reference evidence="2" key="1">
    <citation type="submission" date="2020-12" db="EMBL/GenBank/DDBJ databases">
        <authorList>
            <person name="Iha C."/>
        </authorList>
    </citation>
    <scope>NUCLEOTIDE SEQUENCE</scope>
</reference>
<protein>
    <submittedName>
        <fullName evidence="2">Uncharacterized protein</fullName>
    </submittedName>
</protein>
<feature type="transmembrane region" description="Helical" evidence="1">
    <location>
        <begin position="83"/>
        <end position="106"/>
    </location>
</feature>
<keyword evidence="1" id="KW-1133">Transmembrane helix</keyword>
<name>A0A8S1J900_9CHLO</name>
<accession>A0A8S1J900</accession>
<dbReference type="EMBL" id="CAJHUC010001834">
    <property type="protein sequence ID" value="CAD7702450.1"/>
    <property type="molecule type" value="Genomic_DNA"/>
</dbReference>
<dbReference type="SUPFAM" id="SSF51161">
    <property type="entry name" value="Trimeric LpxA-like enzymes"/>
    <property type="match status" value="1"/>
</dbReference>
<keyword evidence="3" id="KW-1185">Reference proteome</keyword>
<dbReference type="Gene3D" id="2.160.10.10">
    <property type="entry name" value="Hexapeptide repeat proteins"/>
    <property type="match status" value="1"/>
</dbReference>
<dbReference type="AlphaFoldDB" id="A0A8S1J900"/>
<proteinExistence type="predicted"/>
<comment type="caution">
    <text evidence="2">The sequence shown here is derived from an EMBL/GenBank/DDBJ whole genome shotgun (WGS) entry which is preliminary data.</text>
</comment>
<gene>
    <name evidence="2" type="ORF">OSTQU699_LOCUS7807</name>
</gene>
<evidence type="ECO:0000313" key="3">
    <source>
        <dbReference type="Proteomes" id="UP000708148"/>
    </source>
</evidence>
<evidence type="ECO:0000256" key="1">
    <source>
        <dbReference type="SAM" id="Phobius"/>
    </source>
</evidence>
<keyword evidence="1" id="KW-0812">Transmembrane</keyword>
<dbReference type="Proteomes" id="UP000708148">
    <property type="component" value="Unassembled WGS sequence"/>
</dbReference>
<evidence type="ECO:0000313" key="2">
    <source>
        <dbReference type="EMBL" id="CAD7702450.1"/>
    </source>
</evidence>
<dbReference type="InterPro" id="IPR011004">
    <property type="entry name" value="Trimer_LpxA-like_sf"/>
</dbReference>
<keyword evidence="1" id="KW-0472">Membrane</keyword>
<organism evidence="2 3">
    <name type="scientific">Ostreobium quekettii</name>
    <dbReference type="NCBI Taxonomy" id="121088"/>
    <lineage>
        <taxon>Eukaryota</taxon>
        <taxon>Viridiplantae</taxon>
        <taxon>Chlorophyta</taxon>
        <taxon>core chlorophytes</taxon>
        <taxon>Ulvophyceae</taxon>
        <taxon>TCBD clade</taxon>
        <taxon>Bryopsidales</taxon>
        <taxon>Ostreobineae</taxon>
        <taxon>Ostreobiaceae</taxon>
        <taxon>Ostreobium</taxon>
    </lineage>
</organism>
<sequence>MGVRAEGDTIKASGVVGAWSVRPPVQTLGGVGFWALGLRNMLGRLVMSLLFLACVVLPSYQALVRLHCPEGQGCHPSPLTLVVTPPLMGATILAGFVGTLIFLSRLFRAALKLSAAEVRLPLSSLCFLMYSELLVFSVLGRDYFLNPFLSGTCFMRWLYRALGARLGRRVHLSDPPLMDCHMLTIGDDAILDNTECQGHVLVGGVLSTSPTSVGRGCVLQPGSAVFGGDRVEDGAWVGPRTKAMPGQVFSSGEHWHGVPACAVRVRTAPVQ</sequence>
<feature type="transmembrane region" description="Helical" evidence="1">
    <location>
        <begin position="45"/>
        <end position="63"/>
    </location>
</feature>